<feature type="transmembrane region" description="Helical" evidence="6">
    <location>
        <begin position="298"/>
        <end position="317"/>
    </location>
</feature>
<name>A0A2P2C0N8_9ZZZZ</name>
<keyword evidence="6" id="KW-0472">Membrane</keyword>
<dbReference type="AlphaFoldDB" id="A0A2P2C0N8"/>
<keyword evidence="8" id="KW-0723">Serine/threonine-protein kinase</keyword>
<dbReference type="EC" id="2.7.11.25" evidence="8"/>
<dbReference type="GO" id="GO:0004709">
    <property type="term" value="F:MAP kinase kinase kinase activity"/>
    <property type="evidence" value="ECO:0007669"/>
    <property type="project" value="UniProtKB-EC"/>
</dbReference>
<keyword evidence="1 8" id="KW-0808">Transferase</keyword>
<dbReference type="SUPFAM" id="SSF56112">
    <property type="entry name" value="Protein kinase-like (PK-like)"/>
    <property type="match status" value="1"/>
</dbReference>
<dbReference type="SMART" id="SM00220">
    <property type="entry name" value="S_TKc"/>
    <property type="match status" value="1"/>
</dbReference>
<protein>
    <submittedName>
        <fullName evidence="8">Serine/threonine protein kinase</fullName>
        <ecNumber evidence="8">2.7.11.25</ecNumber>
    </submittedName>
</protein>
<dbReference type="InterPro" id="IPR000719">
    <property type="entry name" value="Prot_kinase_dom"/>
</dbReference>
<dbReference type="InterPro" id="IPR008271">
    <property type="entry name" value="Ser/Thr_kinase_AS"/>
</dbReference>
<dbReference type="Gene3D" id="1.10.510.10">
    <property type="entry name" value="Transferase(Phosphotransferase) domain 1"/>
    <property type="match status" value="1"/>
</dbReference>
<accession>A0A2P2C0N8</accession>
<feature type="region of interest" description="Disordered" evidence="5">
    <location>
        <begin position="320"/>
        <end position="401"/>
    </location>
</feature>
<dbReference type="PANTHER" id="PTHR43289">
    <property type="entry name" value="MITOGEN-ACTIVATED PROTEIN KINASE KINASE KINASE 20-RELATED"/>
    <property type="match status" value="1"/>
</dbReference>
<dbReference type="InterPro" id="IPR017441">
    <property type="entry name" value="Protein_kinase_ATP_BS"/>
</dbReference>
<dbReference type="PROSITE" id="PS50011">
    <property type="entry name" value="PROTEIN_KINASE_DOM"/>
    <property type="match status" value="1"/>
</dbReference>
<organism evidence="8">
    <name type="scientific">metagenome</name>
    <dbReference type="NCBI Taxonomy" id="256318"/>
    <lineage>
        <taxon>unclassified sequences</taxon>
        <taxon>metagenomes</taxon>
    </lineage>
</organism>
<dbReference type="PROSITE" id="PS00107">
    <property type="entry name" value="PROTEIN_KINASE_ATP"/>
    <property type="match status" value="1"/>
</dbReference>
<evidence type="ECO:0000256" key="1">
    <source>
        <dbReference type="ARBA" id="ARBA00022679"/>
    </source>
</evidence>
<dbReference type="EMBL" id="CZKA01000021">
    <property type="protein sequence ID" value="CUR55561.1"/>
    <property type="molecule type" value="Genomic_DNA"/>
</dbReference>
<dbReference type="GO" id="GO:0005524">
    <property type="term" value="F:ATP binding"/>
    <property type="evidence" value="ECO:0007669"/>
    <property type="project" value="UniProtKB-KW"/>
</dbReference>
<dbReference type="PANTHER" id="PTHR43289:SF6">
    <property type="entry name" value="SERINE_THREONINE-PROTEIN KINASE NEKL-3"/>
    <property type="match status" value="1"/>
</dbReference>
<evidence type="ECO:0000259" key="7">
    <source>
        <dbReference type="PROSITE" id="PS50011"/>
    </source>
</evidence>
<sequence>MTTPSRRLNDRYELGPTLGRGGMADVVRARDHVLHRDVAVKLLREVNAVDRERFEGEARLLAMLNHPHVVSVLDAGVDGATPWLVLELVDGATLDVLLAEGPVDAARLARIGAQVAEALTHAHDRLVVHRDVKPSNVLLAAEDRVTLTDFGIARVAGSEASLTMTGQTIGTAAYLAPEQVRGEPVDAPADVYSLGLVLLEALTGRREYEGPAVEAALARLQRSPLVPTSLPPGWSGLISTMTAMQPTDRPSAADVAARLRTLAAGPPGAGAAADLGTTTMSIPVVPAGESRRRRRTPVVVAVALLAALVLAAALRVAGGAGDAPASAGSTPSQTPRVKPVADASPTVKASATQRPAPSTRPSVRSQTRQATSTPHRAKHKQAHRKHGPGSHGPRKHRPHRR</sequence>
<evidence type="ECO:0000256" key="2">
    <source>
        <dbReference type="ARBA" id="ARBA00022741"/>
    </source>
</evidence>
<keyword evidence="2" id="KW-0547">Nucleotide-binding</keyword>
<evidence type="ECO:0000256" key="4">
    <source>
        <dbReference type="ARBA" id="ARBA00022840"/>
    </source>
</evidence>
<dbReference type="InterPro" id="IPR011009">
    <property type="entry name" value="Kinase-like_dom_sf"/>
</dbReference>
<evidence type="ECO:0000256" key="5">
    <source>
        <dbReference type="SAM" id="MobiDB-lite"/>
    </source>
</evidence>
<gene>
    <name evidence="8" type="ORF">NOCA2280003</name>
</gene>
<feature type="compositionally biased region" description="Low complexity" evidence="5">
    <location>
        <begin position="320"/>
        <end position="329"/>
    </location>
</feature>
<keyword evidence="4" id="KW-0067">ATP-binding</keyword>
<keyword evidence="3 8" id="KW-0418">Kinase</keyword>
<dbReference type="Gene3D" id="3.30.200.20">
    <property type="entry name" value="Phosphorylase Kinase, domain 1"/>
    <property type="match status" value="1"/>
</dbReference>
<feature type="domain" description="Protein kinase" evidence="7">
    <location>
        <begin position="12"/>
        <end position="262"/>
    </location>
</feature>
<keyword evidence="6" id="KW-0812">Transmembrane</keyword>
<evidence type="ECO:0000256" key="3">
    <source>
        <dbReference type="ARBA" id="ARBA00022777"/>
    </source>
</evidence>
<evidence type="ECO:0000256" key="6">
    <source>
        <dbReference type="SAM" id="Phobius"/>
    </source>
</evidence>
<dbReference type="Pfam" id="PF00069">
    <property type="entry name" value="Pkinase"/>
    <property type="match status" value="1"/>
</dbReference>
<keyword evidence="6" id="KW-1133">Transmembrane helix</keyword>
<dbReference type="CDD" id="cd14014">
    <property type="entry name" value="STKc_PknB_like"/>
    <property type="match status" value="1"/>
</dbReference>
<evidence type="ECO:0000313" key="8">
    <source>
        <dbReference type="EMBL" id="CUR55561.1"/>
    </source>
</evidence>
<feature type="compositionally biased region" description="Polar residues" evidence="5">
    <location>
        <begin position="347"/>
        <end position="374"/>
    </location>
</feature>
<feature type="compositionally biased region" description="Basic residues" evidence="5">
    <location>
        <begin position="375"/>
        <end position="401"/>
    </location>
</feature>
<proteinExistence type="predicted"/>
<dbReference type="PROSITE" id="PS00108">
    <property type="entry name" value="PROTEIN_KINASE_ST"/>
    <property type="match status" value="1"/>
</dbReference>
<reference evidence="8" key="1">
    <citation type="submission" date="2015-08" db="EMBL/GenBank/DDBJ databases">
        <authorList>
            <person name="Babu N.S."/>
            <person name="Beckwith C.J."/>
            <person name="Beseler K.G."/>
            <person name="Brison A."/>
            <person name="Carone J.V."/>
            <person name="Caskin T.P."/>
            <person name="Diamond M."/>
            <person name="Durham M.E."/>
            <person name="Foxe J.M."/>
            <person name="Go M."/>
            <person name="Henderson B.A."/>
            <person name="Jones I.B."/>
            <person name="McGettigan J.A."/>
            <person name="Micheletti S.J."/>
            <person name="Nasrallah M.E."/>
            <person name="Ortiz D."/>
            <person name="Piller C.R."/>
            <person name="Privatt S.R."/>
            <person name="Schneider S.L."/>
            <person name="Sharp S."/>
            <person name="Smith T.C."/>
            <person name="Stanton J.D."/>
            <person name="Ullery H.E."/>
            <person name="Wilson R.J."/>
            <person name="Serrano M.G."/>
            <person name="Buck G."/>
            <person name="Lee V."/>
            <person name="Wang Y."/>
            <person name="Carvalho R."/>
            <person name="Voegtly L."/>
            <person name="Shi R."/>
            <person name="Duckworth R."/>
            <person name="Johnson A."/>
            <person name="Loviza R."/>
            <person name="Walstead R."/>
            <person name="Shah Z."/>
            <person name="Kiflezghi M."/>
            <person name="Wade K."/>
            <person name="Ball S.L."/>
            <person name="Bradley K.W."/>
            <person name="Asai D.J."/>
            <person name="Bowman C.A."/>
            <person name="Russell D.A."/>
            <person name="Pope W.H."/>
            <person name="Jacobs-Sera D."/>
            <person name="Hendrix R.W."/>
            <person name="Hatfull G.F."/>
        </authorList>
    </citation>
    <scope>NUCLEOTIDE SEQUENCE</scope>
</reference>